<accession>A0A426X4R9</accession>
<sequence>MVASNGLQLLEEKVSICLGKSFLPLMRGSRLCRSDDNEEGALEWDVTWARWDGKSRFARASSACVESSTDERRTRGAAIGRPWELAAV</sequence>
<dbReference type="EMBL" id="AMZH03026737">
    <property type="protein sequence ID" value="RRT34469.1"/>
    <property type="molecule type" value="Genomic_DNA"/>
</dbReference>
<organism evidence="1 2">
    <name type="scientific">Ensete ventricosum</name>
    <name type="common">Abyssinian banana</name>
    <name type="synonym">Musa ensete</name>
    <dbReference type="NCBI Taxonomy" id="4639"/>
    <lineage>
        <taxon>Eukaryota</taxon>
        <taxon>Viridiplantae</taxon>
        <taxon>Streptophyta</taxon>
        <taxon>Embryophyta</taxon>
        <taxon>Tracheophyta</taxon>
        <taxon>Spermatophyta</taxon>
        <taxon>Magnoliopsida</taxon>
        <taxon>Liliopsida</taxon>
        <taxon>Zingiberales</taxon>
        <taxon>Musaceae</taxon>
        <taxon>Ensete</taxon>
    </lineage>
</organism>
<gene>
    <name evidence="1" type="ORF">B296_00054184</name>
</gene>
<proteinExistence type="predicted"/>
<evidence type="ECO:0000313" key="2">
    <source>
        <dbReference type="Proteomes" id="UP000287651"/>
    </source>
</evidence>
<protein>
    <submittedName>
        <fullName evidence="1">Uncharacterized protein</fullName>
    </submittedName>
</protein>
<name>A0A426X4R9_ENSVE</name>
<dbReference type="AlphaFoldDB" id="A0A426X4R9"/>
<comment type="caution">
    <text evidence="1">The sequence shown here is derived from an EMBL/GenBank/DDBJ whole genome shotgun (WGS) entry which is preliminary data.</text>
</comment>
<evidence type="ECO:0000313" key="1">
    <source>
        <dbReference type="EMBL" id="RRT34469.1"/>
    </source>
</evidence>
<reference evidence="1 2" key="1">
    <citation type="journal article" date="2014" name="Agronomy (Basel)">
        <title>A Draft Genome Sequence for Ensete ventricosum, the Drought-Tolerant Tree Against Hunger.</title>
        <authorList>
            <person name="Harrison J."/>
            <person name="Moore K.A."/>
            <person name="Paszkiewicz K."/>
            <person name="Jones T."/>
            <person name="Grant M."/>
            <person name="Ambacheew D."/>
            <person name="Muzemil S."/>
            <person name="Studholme D.J."/>
        </authorList>
    </citation>
    <scope>NUCLEOTIDE SEQUENCE [LARGE SCALE GENOMIC DNA]</scope>
</reference>
<dbReference type="Proteomes" id="UP000287651">
    <property type="component" value="Unassembled WGS sequence"/>
</dbReference>